<keyword evidence="1" id="KW-0732">Signal</keyword>
<dbReference type="EMBL" id="FXWH01000004">
    <property type="protein sequence ID" value="SMQ80835.1"/>
    <property type="molecule type" value="Genomic_DNA"/>
</dbReference>
<feature type="chain" id="PRO_5012283286" evidence="1">
    <location>
        <begin position="25"/>
        <end position="210"/>
    </location>
</feature>
<gene>
    <name evidence="2" type="ORF">SAMN06297229_2448</name>
</gene>
<dbReference type="InterPro" id="IPR006597">
    <property type="entry name" value="Sel1-like"/>
</dbReference>
<dbReference type="RefSeq" id="WP_086435582.1">
    <property type="nucleotide sequence ID" value="NZ_FXWH01000004.1"/>
</dbReference>
<sequence length="210" mass="23734">MSRGISFSAILLALAVLQPSVSYAQDLEAVQLYTDADLIAMFRENTHLNRVSAVDRCQLVQDIKAQAEIEKRPTYQFLYGDMLAWNVCYERNEELGVRYMEIAAEQGLPEALEQLGRYYHEGVLVQKDVERAILYLREASSLGNLPAQLRLADILIAGEGSPYDLEKAYQWLYQAVTADSANYQAIRTRLSAMAELMPARVVERARRPLG</sequence>
<dbReference type="Pfam" id="PF08238">
    <property type="entry name" value="Sel1"/>
    <property type="match status" value="3"/>
</dbReference>
<evidence type="ECO:0000313" key="3">
    <source>
        <dbReference type="Proteomes" id="UP000194450"/>
    </source>
</evidence>
<accession>A0A1Y6G2E0</accession>
<dbReference type="OrthoDB" id="5599218at2"/>
<dbReference type="AlphaFoldDB" id="A0A1Y6G2E0"/>
<dbReference type="SUPFAM" id="SSF81901">
    <property type="entry name" value="HCP-like"/>
    <property type="match status" value="1"/>
</dbReference>
<dbReference type="Gene3D" id="1.25.40.10">
    <property type="entry name" value="Tetratricopeptide repeat domain"/>
    <property type="match status" value="1"/>
</dbReference>
<dbReference type="PANTHER" id="PTHR11102:SF160">
    <property type="entry name" value="ERAD-ASSOCIATED E3 UBIQUITIN-PROTEIN LIGASE COMPONENT HRD3"/>
    <property type="match status" value="1"/>
</dbReference>
<evidence type="ECO:0000256" key="1">
    <source>
        <dbReference type="SAM" id="SignalP"/>
    </source>
</evidence>
<protein>
    <submittedName>
        <fullName evidence="2">Sel1 repeat-containing protein</fullName>
    </submittedName>
</protein>
<dbReference type="Proteomes" id="UP000194450">
    <property type="component" value="Unassembled WGS sequence"/>
</dbReference>
<feature type="signal peptide" evidence="1">
    <location>
        <begin position="1"/>
        <end position="24"/>
    </location>
</feature>
<proteinExistence type="predicted"/>
<dbReference type="InterPro" id="IPR011990">
    <property type="entry name" value="TPR-like_helical_dom_sf"/>
</dbReference>
<evidence type="ECO:0000313" key="2">
    <source>
        <dbReference type="EMBL" id="SMQ80835.1"/>
    </source>
</evidence>
<dbReference type="PANTHER" id="PTHR11102">
    <property type="entry name" value="SEL-1-LIKE PROTEIN"/>
    <property type="match status" value="1"/>
</dbReference>
<dbReference type="SMART" id="SM00671">
    <property type="entry name" value="SEL1"/>
    <property type="match status" value="3"/>
</dbReference>
<keyword evidence="3" id="KW-1185">Reference proteome</keyword>
<name>A0A1Y6G2E0_9GAMM</name>
<dbReference type="InterPro" id="IPR050767">
    <property type="entry name" value="Sel1_AlgK"/>
</dbReference>
<reference evidence="3" key="1">
    <citation type="submission" date="2017-04" db="EMBL/GenBank/DDBJ databases">
        <authorList>
            <person name="Varghese N."/>
            <person name="Submissions S."/>
        </authorList>
    </citation>
    <scope>NUCLEOTIDE SEQUENCE [LARGE SCALE GENOMIC DNA]</scope>
</reference>
<organism evidence="2 3">
    <name type="scientific">Pseudidiomarina planktonica</name>
    <dbReference type="NCBI Taxonomy" id="1323738"/>
    <lineage>
        <taxon>Bacteria</taxon>
        <taxon>Pseudomonadati</taxon>
        <taxon>Pseudomonadota</taxon>
        <taxon>Gammaproteobacteria</taxon>
        <taxon>Alteromonadales</taxon>
        <taxon>Idiomarinaceae</taxon>
        <taxon>Pseudidiomarina</taxon>
    </lineage>
</organism>